<evidence type="ECO:0000256" key="1">
    <source>
        <dbReference type="ARBA" id="ARBA00005820"/>
    </source>
</evidence>
<evidence type="ECO:0000256" key="3">
    <source>
        <dbReference type="ARBA" id="ARBA00023015"/>
    </source>
</evidence>
<dbReference type="Proteomes" id="UP000646244">
    <property type="component" value="Unassembled WGS sequence"/>
</dbReference>
<dbReference type="InterPro" id="IPR016032">
    <property type="entry name" value="Sig_transdc_resp-reg_C-effctor"/>
</dbReference>
<dbReference type="GO" id="GO:0006355">
    <property type="term" value="P:regulation of DNA-templated transcription"/>
    <property type="evidence" value="ECO:0007669"/>
    <property type="project" value="InterPro"/>
</dbReference>
<dbReference type="InterPro" id="IPR001867">
    <property type="entry name" value="OmpR/PhoB-type_DNA-bd"/>
</dbReference>
<dbReference type="SUPFAM" id="SSF48452">
    <property type="entry name" value="TPR-like"/>
    <property type="match status" value="1"/>
</dbReference>
<dbReference type="SUPFAM" id="SSF46894">
    <property type="entry name" value="C-terminal effector domain of the bipartite response regulators"/>
    <property type="match status" value="1"/>
</dbReference>
<protein>
    <recommendedName>
        <fullName evidence="7">OmpR/PhoB-type domain-containing protein</fullName>
    </recommendedName>
</protein>
<dbReference type="InterPro" id="IPR051677">
    <property type="entry name" value="AfsR-DnrI-RedD_regulator"/>
</dbReference>
<dbReference type="Gene3D" id="1.10.10.10">
    <property type="entry name" value="Winged helix-like DNA-binding domain superfamily/Winged helix DNA-binding domain"/>
    <property type="match status" value="1"/>
</dbReference>
<dbReference type="InterPro" id="IPR036388">
    <property type="entry name" value="WH-like_DNA-bd_sf"/>
</dbReference>
<comment type="caution">
    <text evidence="8">The sequence shown here is derived from an EMBL/GenBank/DDBJ whole genome shotgun (WGS) entry which is preliminary data.</text>
</comment>
<evidence type="ECO:0000313" key="8">
    <source>
        <dbReference type="EMBL" id="GHC32393.1"/>
    </source>
</evidence>
<dbReference type="SMART" id="SM00862">
    <property type="entry name" value="Trans_reg_C"/>
    <property type="match status" value="1"/>
</dbReference>
<keyword evidence="2" id="KW-0902">Two-component regulatory system</keyword>
<dbReference type="AlphaFoldDB" id="A0A918TAJ5"/>
<gene>
    <name evidence="8" type="ORF">GCM10010507_00790</name>
</gene>
<proteinExistence type="inferred from homology"/>
<dbReference type="EMBL" id="BMVB01000001">
    <property type="protein sequence ID" value="GHC32393.1"/>
    <property type="molecule type" value="Genomic_DNA"/>
</dbReference>
<evidence type="ECO:0000256" key="6">
    <source>
        <dbReference type="PROSITE-ProRule" id="PRU01091"/>
    </source>
</evidence>
<dbReference type="PANTHER" id="PTHR35807:SF1">
    <property type="entry name" value="TRANSCRIPTIONAL REGULATOR REDD"/>
    <property type="match status" value="1"/>
</dbReference>
<dbReference type="InterPro" id="IPR011990">
    <property type="entry name" value="TPR-like_helical_dom_sf"/>
</dbReference>
<evidence type="ECO:0000256" key="4">
    <source>
        <dbReference type="ARBA" id="ARBA00023125"/>
    </source>
</evidence>
<dbReference type="PANTHER" id="PTHR35807">
    <property type="entry name" value="TRANSCRIPTIONAL REGULATOR REDD-RELATED"/>
    <property type="match status" value="1"/>
</dbReference>
<evidence type="ECO:0000256" key="2">
    <source>
        <dbReference type="ARBA" id="ARBA00023012"/>
    </source>
</evidence>
<organism evidence="8 9">
    <name type="scientific">Streptomyces cinnamoneus</name>
    <name type="common">Streptoverticillium cinnamoneum</name>
    <dbReference type="NCBI Taxonomy" id="53446"/>
    <lineage>
        <taxon>Bacteria</taxon>
        <taxon>Bacillati</taxon>
        <taxon>Actinomycetota</taxon>
        <taxon>Actinomycetes</taxon>
        <taxon>Kitasatosporales</taxon>
        <taxon>Streptomycetaceae</taxon>
        <taxon>Streptomyces</taxon>
        <taxon>Streptomyces cinnamoneus group</taxon>
    </lineage>
</organism>
<dbReference type="Pfam" id="PF00486">
    <property type="entry name" value="Trans_reg_C"/>
    <property type="match status" value="1"/>
</dbReference>
<name>A0A918TAJ5_STRCJ</name>
<dbReference type="Gene3D" id="1.25.40.10">
    <property type="entry name" value="Tetratricopeptide repeat domain"/>
    <property type="match status" value="1"/>
</dbReference>
<dbReference type="Pfam" id="PF03704">
    <property type="entry name" value="BTAD"/>
    <property type="match status" value="1"/>
</dbReference>
<reference evidence="8" key="2">
    <citation type="submission" date="2020-09" db="EMBL/GenBank/DDBJ databases">
        <authorList>
            <person name="Sun Q."/>
            <person name="Ohkuma M."/>
        </authorList>
    </citation>
    <scope>NUCLEOTIDE SEQUENCE</scope>
    <source>
        <strain evidence="8">JCM 4633</strain>
    </source>
</reference>
<dbReference type="SMART" id="SM01043">
    <property type="entry name" value="BTAD"/>
    <property type="match status" value="1"/>
</dbReference>
<evidence type="ECO:0000313" key="9">
    <source>
        <dbReference type="Proteomes" id="UP000646244"/>
    </source>
</evidence>
<keyword evidence="3" id="KW-0805">Transcription regulation</keyword>
<comment type="similarity">
    <text evidence="1">Belongs to the AfsR/DnrI/RedD regulatory family.</text>
</comment>
<feature type="domain" description="OmpR/PhoB-type" evidence="7">
    <location>
        <begin position="5"/>
        <end position="110"/>
    </location>
</feature>
<dbReference type="PROSITE" id="PS51755">
    <property type="entry name" value="OMPR_PHOB"/>
    <property type="match status" value="1"/>
</dbReference>
<accession>A0A918TAJ5</accession>
<sequence>MRTTTAATTAGPTPAAVTFTLLGPVTATVRGRSVPLDGRRQRVVLSLLVLAHGATVPLDDLVEAVWGDRAPLSARTQLALCVRALRKAFRTAGHPGPVVLTAPRGYRLRTEGTDVDVQTFDGLVTAADEAAAEGEQAEAGARYARALELWRGPALEGVGGRVTEERAACLEERRLAAYEALLGIGEAQVAAGLFDEGEATLLDALRIADGTGDPVLIAEVNLVLGGFCRMLRRTLRAERHLTVAHRAFRRTGSVRGEAQVAVEMALLAETAAGPGDALDLVPRQAGR</sequence>
<keyword evidence="4 6" id="KW-0238">DNA-binding</keyword>
<reference evidence="8" key="1">
    <citation type="journal article" date="2014" name="Int. J. Syst. Evol. Microbiol.">
        <title>Complete genome sequence of Corynebacterium casei LMG S-19264T (=DSM 44701T), isolated from a smear-ripened cheese.</title>
        <authorList>
            <consortium name="US DOE Joint Genome Institute (JGI-PGF)"/>
            <person name="Walter F."/>
            <person name="Albersmeier A."/>
            <person name="Kalinowski J."/>
            <person name="Ruckert C."/>
        </authorList>
    </citation>
    <scope>NUCLEOTIDE SEQUENCE</scope>
    <source>
        <strain evidence="8">JCM 4633</strain>
    </source>
</reference>
<dbReference type="RefSeq" id="WP_190107545.1">
    <property type="nucleotide sequence ID" value="NZ_BMVB01000001.1"/>
</dbReference>
<dbReference type="InterPro" id="IPR005158">
    <property type="entry name" value="BTAD"/>
</dbReference>
<dbReference type="GO" id="GO:0000160">
    <property type="term" value="P:phosphorelay signal transduction system"/>
    <property type="evidence" value="ECO:0007669"/>
    <property type="project" value="UniProtKB-KW"/>
</dbReference>
<keyword evidence="5" id="KW-0804">Transcription</keyword>
<feature type="DNA-binding region" description="OmpR/PhoB-type" evidence="6">
    <location>
        <begin position="5"/>
        <end position="110"/>
    </location>
</feature>
<evidence type="ECO:0000256" key="5">
    <source>
        <dbReference type="ARBA" id="ARBA00023163"/>
    </source>
</evidence>
<evidence type="ECO:0000259" key="7">
    <source>
        <dbReference type="PROSITE" id="PS51755"/>
    </source>
</evidence>
<dbReference type="GO" id="GO:0003677">
    <property type="term" value="F:DNA binding"/>
    <property type="evidence" value="ECO:0007669"/>
    <property type="project" value="UniProtKB-UniRule"/>
</dbReference>